<gene>
    <name evidence="6" type="ORF">Ccrd_002641</name>
</gene>
<sequence>MGRAPCCSKVGLHRGAWSDEEDKLLTNYIQTHGEGQWRSMPSKAERAVEIVPDQPASSTSSLSLRKSTSFDNGASSGESSSCTFEADPVTTDFRWPELFDMEGASSVDGLNMDGFDLLMLKDDESEMLEKLYDECWLLLQDGDGDGDAIM</sequence>
<feature type="compositionally biased region" description="Polar residues" evidence="4">
    <location>
        <begin position="70"/>
        <end position="83"/>
    </location>
</feature>
<feature type="compositionally biased region" description="Low complexity" evidence="4">
    <location>
        <begin position="57"/>
        <end position="69"/>
    </location>
</feature>
<comment type="caution">
    <text evidence="6">The sequence shown here is derived from an EMBL/GenBank/DDBJ whole genome shotgun (WGS) entry which is preliminary data.</text>
</comment>
<evidence type="ECO:0000313" key="7">
    <source>
        <dbReference type="Proteomes" id="UP000243975"/>
    </source>
</evidence>
<dbReference type="PROSITE" id="PS50090">
    <property type="entry name" value="MYB_LIKE"/>
    <property type="match status" value="1"/>
</dbReference>
<dbReference type="Proteomes" id="UP000243975">
    <property type="component" value="Unassembled WGS sequence"/>
</dbReference>
<dbReference type="Gramene" id="KVH95310">
    <property type="protein sequence ID" value="KVH95310"/>
    <property type="gene ID" value="Ccrd_002641"/>
</dbReference>
<evidence type="ECO:0000259" key="5">
    <source>
        <dbReference type="PROSITE" id="PS50090"/>
    </source>
</evidence>
<dbReference type="InterPro" id="IPR015495">
    <property type="entry name" value="Myb_TF_plants"/>
</dbReference>
<feature type="region of interest" description="Disordered" evidence="4">
    <location>
        <begin position="51"/>
        <end position="84"/>
    </location>
</feature>
<reference evidence="6 7" key="1">
    <citation type="journal article" date="2016" name="Sci. Rep.">
        <title>The genome sequence of the outbreeding globe artichoke constructed de novo incorporating a phase-aware low-pass sequencing strategy of F1 progeny.</title>
        <authorList>
            <person name="Scaglione D."/>
            <person name="Reyes-Chin-Wo S."/>
            <person name="Acquadro A."/>
            <person name="Froenicke L."/>
            <person name="Portis E."/>
            <person name="Beitel C."/>
            <person name="Tirone M."/>
            <person name="Mauro R."/>
            <person name="Lo Monaco A."/>
            <person name="Mauromicale G."/>
            <person name="Faccioli P."/>
            <person name="Cattivelli L."/>
            <person name="Rieseberg L."/>
            <person name="Michelmore R."/>
            <person name="Lanteri S."/>
        </authorList>
    </citation>
    <scope>NUCLEOTIDE SEQUENCE [LARGE SCALE GENOMIC DNA]</scope>
    <source>
        <strain evidence="6">2C</strain>
    </source>
</reference>
<dbReference type="STRING" id="59895.A0A103XR24"/>
<dbReference type="InterPro" id="IPR001005">
    <property type="entry name" value="SANT/Myb"/>
</dbReference>
<evidence type="ECO:0000256" key="4">
    <source>
        <dbReference type="SAM" id="MobiDB-lite"/>
    </source>
</evidence>
<evidence type="ECO:0000256" key="2">
    <source>
        <dbReference type="ARBA" id="ARBA00023125"/>
    </source>
</evidence>
<evidence type="ECO:0000256" key="1">
    <source>
        <dbReference type="ARBA" id="ARBA00004123"/>
    </source>
</evidence>
<dbReference type="Pfam" id="PF00249">
    <property type="entry name" value="Myb_DNA-binding"/>
    <property type="match status" value="1"/>
</dbReference>
<dbReference type="EMBL" id="LEKV01004393">
    <property type="protein sequence ID" value="KVH95310.1"/>
    <property type="molecule type" value="Genomic_DNA"/>
</dbReference>
<name>A0A103XR24_CYNCS</name>
<keyword evidence="7" id="KW-1185">Reference proteome</keyword>
<organism evidence="6 7">
    <name type="scientific">Cynara cardunculus var. scolymus</name>
    <name type="common">Globe artichoke</name>
    <name type="synonym">Cynara scolymus</name>
    <dbReference type="NCBI Taxonomy" id="59895"/>
    <lineage>
        <taxon>Eukaryota</taxon>
        <taxon>Viridiplantae</taxon>
        <taxon>Streptophyta</taxon>
        <taxon>Embryophyta</taxon>
        <taxon>Tracheophyta</taxon>
        <taxon>Spermatophyta</taxon>
        <taxon>Magnoliopsida</taxon>
        <taxon>eudicotyledons</taxon>
        <taxon>Gunneridae</taxon>
        <taxon>Pentapetalae</taxon>
        <taxon>asterids</taxon>
        <taxon>campanulids</taxon>
        <taxon>Asterales</taxon>
        <taxon>Asteraceae</taxon>
        <taxon>Carduoideae</taxon>
        <taxon>Cardueae</taxon>
        <taxon>Carduinae</taxon>
        <taxon>Cynara</taxon>
    </lineage>
</organism>
<feature type="domain" description="Myb-like" evidence="5">
    <location>
        <begin position="9"/>
        <end position="46"/>
    </location>
</feature>
<evidence type="ECO:0000313" key="6">
    <source>
        <dbReference type="EMBL" id="KVH95310.1"/>
    </source>
</evidence>
<dbReference type="InterPro" id="IPR009057">
    <property type="entry name" value="Homeodomain-like_sf"/>
</dbReference>
<accession>A0A103XR24</accession>
<keyword evidence="6" id="KW-0371">Homeobox</keyword>
<dbReference type="GO" id="GO:0005634">
    <property type="term" value="C:nucleus"/>
    <property type="evidence" value="ECO:0007669"/>
    <property type="project" value="UniProtKB-SubCell"/>
</dbReference>
<dbReference type="CDD" id="cd00167">
    <property type="entry name" value="SANT"/>
    <property type="match status" value="1"/>
</dbReference>
<keyword evidence="3" id="KW-0539">Nucleus</keyword>
<dbReference type="PANTHER" id="PTHR47999">
    <property type="entry name" value="TRANSCRIPTION FACTOR MYB8-RELATED-RELATED"/>
    <property type="match status" value="1"/>
</dbReference>
<dbReference type="SUPFAM" id="SSF46689">
    <property type="entry name" value="Homeodomain-like"/>
    <property type="match status" value="1"/>
</dbReference>
<dbReference type="Gene3D" id="1.10.10.60">
    <property type="entry name" value="Homeodomain-like"/>
    <property type="match status" value="1"/>
</dbReference>
<dbReference type="PANTHER" id="PTHR47999:SF9">
    <property type="entry name" value="TRANSCRIPTION REPRESSOR MYB5-LIKE"/>
    <property type="match status" value="1"/>
</dbReference>
<comment type="subcellular location">
    <subcellularLocation>
        <location evidence="1">Nucleus</location>
    </subcellularLocation>
</comment>
<keyword evidence="2 6" id="KW-0238">DNA-binding</keyword>
<evidence type="ECO:0000256" key="3">
    <source>
        <dbReference type="ARBA" id="ARBA00023242"/>
    </source>
</evidence>
<protein>
    <submittedName>
        <fullName evidence="6">Homeodomain-like protein</fullName>
    </submittedName>
</protein>
<proteinExistence type="predicted"/>
<dbReference type="AlphaFoldDB" id="A0A103XR24"/>
<dbReference type="GO" id="GO:0003677">
    <property type="term" value="F:DNA binding"/>
    <property type="evidence" value="ECO:0007669"/>
    <property type="project" value="UniProtKB-KW"/>
</dbReference>